<protein>
    <submittedName>
        <fullName evidence="2">Uncharacterized protein</fullName>
    </submittedName>
</protein>
<dbReference type="OrthoDB" id="3311507at2"/>
<gene>
    <name evidence="2" type="ORF">EK0264_03685</name>
</gene>
<dbReference type="Proteomes" id="UP000463857">
    <property type="component" value="Chromosome"/>
</dbReference>
<organism evidence="2 3">
    <name type="scientific">Epidermidibacterium keratini</name>
    <dbReference type="NCBI Taxonomy" id="1891644"/>
    <lineage>
        <taxon>Bacteria</taxon>
        <taxon>Bacillati</taxon>
        <taxon>Actinomycetota</taxon>
        <taxon>Actinomycetes</taxon>
        <taxon>Sporichthyales</taxon>
        <taxon>Sporichthyaceae</taxon>
        <taxon>Epidermidibacterium</taxon>
    </lineage>
</organism>
<evidence type="ECO:0000313" key="3">
    <source>
        <dbReference type="Proteomes" id="UP000463857"/>
    </source>
</evidence>
<evidence type="ECO:0000313" key="2">
    <source>
        <dbReference type="EMBL" id="QHB99471.1"/>
    </source>
</evidence>
<feature type="region of interest" description="Disordered" evidence="1">
    <location>
        <begin position="60"/>
        <end position="80"/>
    </location>
</feature>
<dbReference type="EMBL" id="CP047156">
    <property type="protein sequence ID" value="QHB99471.1"/>
    <property type="molecule type" value="Genomic_DNA"/>
</dbReference>
<keyword evidence="3" id="KW-1185">Reference proteome</keyword>
<reference evidence="2 3" key="1">
    <citation type="journal article" date="2018" name="Int. J. Syst. Evol. Microbiol.">
        <title>Epidermidibacterium keratini gen. nov., sp. nov., a member of the family Sporichthyaceae, isolated from keratin epidermis.</title>
        <authorList>
            <person name="Lee D.G."/>
            <person name="Trujillo M.E."/>
            <person name="Kang S."/>
            <person name="Nam J.J."/>
            <person name="Kim Y.J."/>
        </authorList>
    </citation>
    <scope>NUCLEOTIDE SEQUENCE [LARGE SCALE GENOMIC DNA]</scope>
    <source>
        <strain evidence="2 3">EPI-7</strain>
    </source>
</reference>
<name>A0A7L4YK63_9ACTN</name>
<sequence>MPDTTPGDNRLKRYWVYGAGASKWSTFTELRKHLLKYLTPEIATRTAASWFHLRYGFWPGDDRNRVRAGKPPRGQRIGPG</sequence>
<dbReference type="RefSeq" id="WP_159543058.1">
    <property type="nucleotide sequence ID" value="NZ_CP047156.1"/>
</dbReference>
<evidence type="ECO:0000256" key="1">
    <source>
        <dbReference type="SAM" id="MobiDB-lite"/>
    </source>
</evidence>
<accession>A0A7L4YK63</accession>
<dbReference type="AlphaFoldDB" id="A0A7L4YK63"/>
<dbReference type="KEGG" id="eke:EK0264_03685"/>
<dbReference type="InParanoid" id="A0A7L4YK63"/>
<proteinExistence type="predicted"/>